<accession>A0A0D2IS73</accession>
<dbReference type="Gene3D" id="3.10.450.50">
    <property type="match status" value="1"/>
</dbReference>
<dbReference type="RefSeq" id="XP_013266711.1">
    <property type="nucleotide sequence ID" value="XM_013411257.1"/>
</dbReference>
<dbReference type="VEuPathDB" id="FungiDB:Z518_11313"/>
<keyword evidence="2" id="KW-1185">Reference proteome</keyword>
<dbReference type="GeneID" id="25299384"/>
<organism evidence="1 2">
    <name type="scientific">Rhinocladiella mackenziei CBS 650.93</name>
    <dbReference type="NCBI Taxonomy" id="1442369"/>
    <lineage>
        <taxon>Eukaryota</taxon>
        <taxon>Fungi</taxon>
        <taxon>Dikarya</taxon>
        <taxon>Ascomycota</taxon>
        <taxon>Pezizomycotina</taxon>
        <taxon>Eurotiomycetes</taxon>
        <taxon>Chaetothyriomycetidae</taxon>
        <taxon>Chaetothyriales</taxon>
        <taxon>Herpotrichiellaceae</taxon>
        <taxon>Rhinocladiella</taxon>
    </lineage>
</organism>
<dbReference type="InterPro" id="IPR032710">
    <property type="entry name" value="NTF2-like_dom_sf"/>
</dbReference>
<dbReference type="SUPFAM" id="SSF54427">
    <property type="entry name" value="NTF2-like"/>
    <property type="match status" value="1"/>
</dbReference>
<gene>
    <name evidence="1" type="ORF">Z518_11313</name>
</gene>
<dbReference type="EMBL" id="KN847486">
    <property type="protein sequence ID" value="KIW99574.1"/>
    <property type="molecule type" value="Genomic_DNA"/>
</dbReference>
<sequence length="158" mass="18064">MPSQRFNTARAFTSSYENFDLDTMLGVRSPECKHSFITAGGEYPIMSNSQFAAFYEPIRPLLERSTFHIERAIEDDKANEMALWCSIEIHFKNKAVQPYRGHYVFLLEFSADEKTVTMVREVVDRVGAGEYMDKVKQARELTRGTGDEMASKTESSNL</sequence>
<dbReference type="Proteomes" id="UP000053617">
    <property type="component" value="Unassembled WGS sequence"/>
</dbReference>
<evidence type="ECO:0000313" key="1">
    <source>
        <dbReference type="EMBL" id="KIW99574.1"/>
    </source>
</evidence>
<name>A0A0D2IS73_9EURO</name>
<evidence type="ECO:0000313" key="2">
    <source>
        <dbReference type="Proteomes" id="UP000053617"/>
    </source>
</evidence>
<dbReference type="HOGENOM" id="CLU_108113_4_0_1"/>
<dbReference type="AlphaFoldDB" id="A0A0D2IS73"/>
<dbReference type="OrthoDB" id="3758478at2759"/>
<proteinExistence type="predicted"/>
<evidence type="ECO:0008006" key="3">
    <source>
        <dbReference type="Google" id="ProtNLM"/>
    </source>
</evidence>
<reference evidence="1 2" key="1">
    <citation type="submission" date="2015-01" db="EMBL/GenBank/DDBJ databases">
        <title>The Genome Sequence of Rhinocladiella mackenzie CBS 650.93.</title>
        <authorList>
            <consortium name="The Broad Institute Genomics Platform"/>
            <person name="Cuomo C."/>
            <person name="de Hoog S."/>
            <person name="Gorbushina A."/>
            <person name="Stielow B."/>
            <person name="Teixiera M."/>
            <person name="Abouelleil A."/>
            <person name="Chapman S.B."/>
            <person name="Priest M."/>
            <person name="Young S.K."/>
            <person name="Wortman J."/>
            <person name="Nusbaum C."/>
            <person name="Birren B."/>
        </authorList>
    </citation>
    <scope>NUCLEOTIDE SEQUENCE [LARGE SCALE GENOMIC DNA]</scope>
    <source>
        <strain evidence="1 2">CBS 650.93</strain>
    </source>
</reference>
<protein>
    <recommendedName>
        <fullName evidence="3">SnoaL-like domain-containing protein</fullName>
    </recommendedName>
</protein>